<proteinExistence type="predicted"/>
<dbReference type="AlphaFoldDB" id="A0AAU2H3N6"/>
<reference evidence="1" key="1">
    <citation type="submission" date="2022-10" db="EMBL/GenBank/DDBJ databases">
        <title>The complete genomes of actinobacterial strains from the NBC collection.</title>
        <authorList>
            <person name="Joergensen T.S."/>
            <person name="Alvarez Arevalo M."/>
            <person name="Sterndorff E.B."/>
            <person name="Faurdal D."/>
            <person name="Vuksanovic O."/>
            <person name="Mourched A.-S."/>
            <person name="Charusanti P."/>
            <person name="Shaw S."/>
            <person name="Blin K."/>
            <person name="Weber T."/>
        </authorList>
    </citation>
    <scope>NUCLEOTIDE SEQUENCE</scope>
    <source>
        <strain evidence="1">NBC_00060</strain>
    </source>
</reference>
<name>A0AAU2H3N6_9ACTN</name>
<accession>A0AAU2H3N6</accession>
<sequence length="129" mass="13703">MATPIELGARAAAQRLADPAHPGLPDDVEAALYARGAATRPGQYLDLDSLGTLVVSVATLAWTVYNDLKSRAGTPGREVAVRHVRDQLDRDDALPPALAPAERDRIVGVTVDEVLDAAAREEETGQQPQ</sequence>
<protein>
    <submittedName>
        <fullName evidence="1">Uncharacterized protein</fullName>
    </submittedName>
</protein>
<dbReference type="EMBL" id="CP108253">
    <property type="protein sequence ID" value="WTU41825.1"/>
    <property type="molecule type" value="Genomic_DNA"/>
</dbReference>
<evidence type="ECO:0000313" key="1">
    <source>
        <dbReference type="EMBL" id="WTU41825.1"/>
    </source>
</evidence>
<organism evidence="1">
    <name type="scientific">Streptomyces sp. NBC_00060</name>
    <dbReference type="NCBI Taxonomy" id="2975636"/>
    <lineage>
        <taxon>Bacteria</taxon>
        <taxon>Bacillati</taxon>
        <taxon>Actinomycetota</taxon>
        <taxon>Actinomycetes</taxon>
        <taxon>Kitasatosporales</taxon>
        <taxon>Streptomycetaceae</taxon>
        <taxon>Streptomyces</taxon>
    </lineage>
</organism>
<gene>
    <name evidence="1" type="ORF">OHV25_20690</name>
</gene>